<dbReference type="EMBL" id="JADAQT010000024">
    <property type="protein sequence ID" value="MBE1874467.1"/>
    <property type="molecule type" value="Genomic_DNA"/>
</dbReference>
<keyword evidence="4" id="KW-1185">Reference proteome</keyword>
<feature type="transmembrane region" description="Helical" evidence="2">
    <location>
        <begin position="48"/>
        <end position="65"/>
    </location>
</feature>
<comment type="caution">
    <text evidence="3">The sequence shown here is derived from an EMBL/GenBank/DDBJ whole genome shotgun (WGS) entry which is preliminary data.</text>
</comment>
<accession>A0ABR9MSW8</accession>
<keyword evidence="2" id="KW-1133">Transmembrane helix</keyword>
<evidence type="ECO:0000313" key="4">
    <source>
        <dbReference type="Proteomes" id="UP000625527"/>
    </source>
</evidence>
<dbReference type="Proteomes" id="UP000625527">
    <property type="component" value="Unassembled WGS sequence"/>
</dbReference>
<evidence type="ECO:0000256" key="2">
    <source>
        <dbReference type="SAM" id="Phobius"/>
    </source>
</evidence>
<keyword evidence="2" id="KW-0812">Transmembrane</keyword>
<keyword evidence="2" id="KW-0472">Membrane</keyword>
<feature type="transmembrane region" description="Helical" evidence="2">
    <location>
        <begin position="71"/>
        <end position="89"/>
    </location>
</feature>
<dbReference type="RefSeq" id="WP_192861038.1">
    <property type="nucleotide sequence ID" value="NZ_JADAQT010000024.1"/>
</dbReference>
<organism evidence="3 4">
    <name type="scientific">Myceligenerans pegani</name>
    <dbReference type="NCBI Taxonomy" id="2776917"/>
    <lineage>
        <taxon>Bacteria</taxon>
        <taxon>Bacillati</taxon>
        <taxon>Actinomycetota</taxon>
        <taxon>Actinomycetes</taxon>
        <taxon>Micrococcales</taxon>
        <taxon>Promicromonosporaceae</taxon>
        <taxon>Myceligenerans</taxon>
    </lineage>
</organism>
<protein>
    <submittedName>
        <fullName evidence="3">Uncharacterized protein</fullName>
    </submittedName>
</protein>
<reference evidence="3 4" key="1">
    <citation type="submission" date="2020-10" db="EMBL/GenBank/DDBJ databases">
        <title>Myceligenerans pegani sp. nov., an endophytic actinomycete isolated from Peganum harmala L. in Xinjiang, China.</title>
        <authorList>
            <person name="Xin L."/>
        </authorList>
    </citation>
    <scope>NUCLEOTIDE SEQUENCE [LARGE SCALE GENOMIC DNA]</scope>
    <source>
        <strain evidence="3 4">TRM65318</strain>
    </source>
</reference>
<proteinExistence type="predicted"/>
<feature type="compositionally biased region" description="Low complexity" evidence="1">
    <location>
        <begin position="264"/>
        <end position="274"/>
    </location>
</feature>
<evidence type="ECO:0000313" key="3">
    <source>
        <dbReference type="EMBL" id="MBE1874467.1"/>
    </source>
</evidence>
<feature type="region of interest" description="Disordered" evidence="1">
    <location>
        <begin position="209"/>
        <end position="370"/>
    </location>
</feature>
<feature type="region of interest" description="Disordered" evidence="1">
    <location>
        <begin position="1"/>
        <end position="29"/>
    </location>
</feature>
<feature type="compositionally biased region" description="Basic and acidic residues" evidence="1">
    <location>
        <begin position="284"/>
        <end position="325"/>
    </location>
</feature>
<gene>
    <name evidence="3" type="ORF">IHE71_01940</name>
</gene>
<evidence type="ECO:0000256" key="1">
    <source>
        <dbReference type="SAM" id="MobiDB-lite"/>
    </source>
</evidence>
<name>A0ABR9MSW8_9MICO</name>
<sequence>MTTGTDGSRLTGARPAPLVRTPDDVETPAQRRALAEQRARRAVRARRRFVLTLFLLVTFLAAWAAVVAVPVHWGVAVAPTALLAVALALGRRAAVRARRAEDAIEAARRAARQRATQARALANGGPYAPRNRMRVTGATEEVVPAAKKGGVLDELLTVPEPASAKIVDESGAPAVEGATDGAAGEEGAGVGGGAWAPVPVPLPTYVTKPPAPQVTARPAAARVPDGKTTDGAATDGAGRAGTGKTGAGRADGTSRAGRSDEASARLAAAMRASAGKPVVSGDPVAERSAAERSAGERSAGERPAGERPAEHVRPGAEVADGRGTEHAPAPSSDTAMHPDEEELMRPTPRVRDETLAQPLEQILARRRAAG</sequence>